<dbReference type="PANTHER" id="PTHR35604:SF2">
    <property type="entry name" value="TRANSPOSASE INSH FOR INSERTION SEQUENCE ELEMENT IS5A-RELATED"/>
    <property type="match status" value="1"/>
</dbReference>
<dbReference type="KEGG" id="cpra:CPter91_3017"/>
<keyword evidence="3" id="KW-0238">DNA-binding</keyword>
<dbReference type="InterPro" id="IPR047959">
    <property type="entry name" value="Transpos_IS5"/>
</dbReference>
<accession>A0A127Q5L1</accession>
<sequence>MLRMYVAQQCFGLSDEGIEDAIYDSQAIRGFVEIDLNRESAPDATTLLKFRRLLETHDLTRKIFDTINAHLAAKGLLMCEGTIVDATLIVAPPSTKNRDKARDPEMHQSKKGNDWHFRMKGHIGADAASGLYGGKIFLGAAVGAMAGGGASVATNVIFSTLGDALRGLALNKICGCEK</sequence>
<dbReference type="Proteomes" id="UP000074561">
    <property type="component" value="Chromosome"/>
</dbReference>
<comment type="similarity">
    <text evidence="1">Belongs to the transposase 11 family.</text>
</comment>
<organism evidence="6 7">
    <name type="scientific">Collimonas pratensis</name>
    <dbReference type="NCBI Taxonomy" id="279113"/>
    <lineage>
        <taxon>Bacteria</taxon>
        <taxon>Pseudomonadati</taxon>
        <taxon>Pseudomonadota</taxon>
        <taxon>Betaproteobacteria</taxon>
        <taxon>Burkholderiales</taxon>
        <taxon>Oxalobacteraceae</taxon>
        <taxon>Collimonas</taxon>
    </lineage>
</organism>
<dbReference type="PANTHER" id="PTHR35604">
    <property type="entry name" value="TRANSPOSASE INSH FOR INSERTION SEQUENCE ELEMENT IS5A-RELATED"/>
    <property type="match status" value="1"/>
</dbReference>
<dbReference type="NCBIfam" id="NF033581">
    <property type="entry name" value="transpos_IS5_4"/>
    <property type="match status" value="1"/>
</dbReference>
<evidence type="ECO:0000313" key="6">
    <source>
        <dbReference type="EMBL" id="AMP05358.1"/>
    </source>
</evidence>
<evidence type="ECO:0000256" key="3">
    <source>
        <dbReference type="ARBA" id="ARBA00023125"/>
    </source>
</evidence>
<dbReference type="PATRIC" id="fig|279113.9.peg.2984"/>
<reference evidence="6 7" key="1">
    <citation type="submission" date="2015-11" db="EMBL/GenBank/DDBJ databases">
        <title>Exploring the genomic traits of fungus-feeding bacterial genus Collimonas.</title>
        <authorList>
            <person name="Song C."/>
            <person name="Schmidt R."/>
            <person name="de Jager V."/>
            <person name="Krzyzanowska D."/>
            <person name="Jongedijk E."/>
            <person name="Cankar K."/>
            <person name="Beekwilder J."/>
            <person name="van Veen A."/>
            <person name="de Boer W."/>
            <person name="van Veen J.A."/>
            <person name="Garbeva P."/>
        </authorList>
    </citation>
    <scope>NUCLEOTIDE SEQUENCE [LARGE SCALE GENOMIC DNA]</scope>
    <source>
        <strain evidence="6 7">Ter91</strain>
    </source>
</reference>
<dbReference type="AlphaFoldDB" id="A0A127Q5L1"/>
<dbReference type="Pfam" id="PF05598">
    <property type="entry name" value="DUF772"/>
    <property type="match status" value="1"/>
</dbReference>
<dbReference type="GO" id="GO:0003677">
    <property type="term" value="F:DNA binding"/>
    <property type="evidence" value="ECO:0007669"/>
    <property type="project" value="UniProtKB-KW"/>
</dbReference>
<keyword evidence="2" id="KW-0815">Transposition</keyword>
<dbReference type="GO" id="GO:0006310">
    <property type="term" value="P:DNA recombination"/>
    <property type="evidence" value="ECO:0007669"/>
    <property type="project" value="UniProtKB-KW"/>
</dbReference>
<dbReference type="EMBL" id="CP013234">
    <property type="protein sequence ID" value="AMP05358.1"/>
    <property type="molecule type" value="Genomic_DNA"/>
</dbReference>
<evidence type="ECO:0000256" key="4">
    <source>
        <dbReference type="ARBA" id="ARBA00023172"/>
    </source>
</evidence>
<gene>
    <name evidence="6" type="ORF">CPter91_3017</name>
</gene>
<name>A0A127Q5L1_9BURK</name>
<keyword evidence="4" id="KW-0233">DNA recombination</keyword>
<evidence type="ECO:0000256" key="2">
    <source>
        <dbReference type="ARBA" id="ARBA00022578"/>
    </source>
</evidence>
<proteinExistence type="inferred from homology"/>
<evidence type="ECO:0000259" key="5">
    <source>
        <dbReference type="Pfam" id="PF05598"/>
    </source>
</evidence>
<dbReference type="GO" id="GO:0032196">
    <property type="term" value="P:transposition"/>
    <property type="evidence" value="ECO:0007669"/>
    <property type="project" value="UniProtKB-KW"/>
</dbReference>
<evidence type="ECO:0000256" key="1">
    <source>
        <dbReference type="ARBA" id="ARBA00010075"/>
    </source>
</evidence>
<feature type="domain" description="Transposase InsH N-terminal" evidence="5">
    <location>
        <begin position="1"/>
        <end position="52"/>
    </location>
</feature>
<evidence type="ECO:0000313" key="7">
    <source>
        <dbReference type="Proteomes" id="UP000074561"/>
    </source>
</evidence>
<protein>
    <recommendedName>
        <fullName evidence="5">Transposase InsH N-terminal domain-containing protein</fullName>
    </recommendedName>
</protein>
<dbReference type="InterPro" id="IPR008490">
    <property type="entry name" value="Transposase_InsH_N"/>
</dbReference>